<evidence type="ECO:0000256" key="1">
    <source>
        <dbReference type="SAM" id="MobiDB-lite"/>
    </source>
</evidence>
<name>A0A553R932_9TELE</name>
<organism evidence="2 3">
    <name type="scientific">Danionella cerebrum</name>
    <dbReference type="NCBI Taxonomy" id="2873325"/>
    <lineage>
        <taxon>Eukaryota</taxon>
        <taxon>Metazoa</taxon>
        <taxon>Chordata</taxon>
        <taxon>Craniata</taxon>
        <taxon>Vertebrata</taxon>
        <taxon>Euteleostomi</taxon>
        <taxon>Actinopterygii</taxon>
        <taxon>Neopterygii</taxon>
        <taxon>Teleostei</taxon>
        <taxon>Ostariophysi</taxon>
        <taxon>Cypriniformes</taxon>
        <taxon>Danionidae</taxon>
        <taxon>Danioninae</taxon>
        <taxon>Danionella</taxon>
    </lineage>
</organism>
<feature type="compositionally biased region" description="Basic residues" evidence="1">
    <location>
        <begin position="38"/>
        <end position="47"/>
    </location>
</feature>
<dbReference type="Proteomes" id="UP000316079">
    <property type="component" value="Unassembled WGS sequence"/>
</dbReference>
<feature type="region of interest" description="Disordered" evidence="1">
    <location>
        <begin position="1"/>
        <end position="47"/>
    </location>
</feature>
<feature type="compositionally biased region" description="Polar residues" evidence="1">
    <location>
        <begin position="11"/>
        <end position="37"/>
    </location>
</feature>
<evidence type="ECO:0000313" key="3">
    <source>
        <dbReference type="Proteomes" id="UP000316079"/>
    </source>
</evidence>
<evidence type="ECO:0000313" key="2">
    <source>
        <dbReference type="EMBL" id="TRY98698.1"/>
    </source>
</evidence>
<accession>A0A553R932</accession>
<dbReference type="EMBL" id="SRMA01025153">
    <property type="protein sequence ID" value="TRY98698.1"/>
    <property type="molecule type" value="Genomic_DNA"/>
</dbReference>
<gene>
    <name evidence="2" type="ORF">DNTS_008590</name>
</gene>
<sequence length="47" mass="5411">MITRLSPANKVLQTSMQLKQRMTTPPKSTMTLRPYQSNRHRHSSASL</sequence>
<protein>
    <submittedName>
        <fullName evidence="2">Uncharacterized protein</fullName>
    </submittedName>
</protein>
<proteinExistence type="predicted"/>
<keyword evidence="3" id="KW-1185">Reference proteome</keyword>
<dbReference type="AlphaFoldDB" id="A0A553R932"/>
<comment type="caution">
    <text evidence="2">The sequence shown here is derived from an EMBL/GenBank/DDBJ whole genome shotgun (WGS) entry which is preliminary data.</text>
</comment>
<reference evidence="2 3" key="1">
    <citation type="journal article" date="2019" name="Sci. Data">
        <title>Hybrid genome assembly and annotation of Danionella translucida.</title>
        <authorList>
            <person name="Kadobianskyi M."/>
            <person name="Schulze L."/>
            <person name="Schuelke M."/>
            <person name="Judkewitz B."/>
        </authorList>
    </citation>
    <scope>NUCLEOTIDE SEQUENCE [LARGE SCALE GENOMIC DNA]</scope>
    <source>
        <strain evidence="2 3">Bolton</strain>
    </source>
</reference>